<reference evidence="1 2" key="1">
    <citation type="submission" date="2018-07" db="EMBL/GenBank/DDBJ databases">
        <authorList>
            <person name="Feyereisen M."/>
        </authorList>
    </citation>
    <scope>NUCLEOTIDE SEQUENCE [LARGE SCALE GENOMIC DNA]</scope>
    <source>
        <strain evidence="1 2">UCCLBBS449</strain>
    </source>
</reference>
<sequence length="97" mass="11200">MWLVDQSPFRVVLSPEYDEQLKKQVMATIKQAVEEARRQTGIDSPWLSSKHAIAKWLKVTDTTVTVLIKSGMPVHEMPEVSKTMGYKREITEWVLNQ</sequence>
<dbReference type="AlphaFoldDB" id="A0A5B7XY53"/>
<proteinExistence type="predicted"/>
<organism evidence="1 2">
    <name type="scientific">Levilactobacillus brevis</name>
    <name type="common">Lactobacillus brevis</name>
    <dbReference type="NCBI Taxonomy" id="1580"/>
    <lineage>
        <taxon>Bacteria</taxon>
        <taxon>Bacillati</taxon>
        <taxon>Bacillota</taxon>
        <taxon>Bacilli</taxon>
        <taxon>Lactobacillales</taxon>
        <taxon>Lactobacillaceae</taxon>
        <taxon>Levilactobacillus</taxon>
    </lineage>
</organism>
<dbReference type="EMBL" id="CP031198">
    <property type="protein sequence ID" value="QCZ52774.1"/>
    <property type="molecule type" value="Genomic_DNA"/>
</dbReference>
<accession>A0A5B7XY53</accession>
<dbReference type="Proteomes" id="UP000307074">
    <property type="component" value="Chromosome"/>
</dbReference>
<name>A0A5B7XY53_LEVBR</name>
<evidence type="ECO:0000313" key="2">
    <source>
        <dbReference type="Proteomes" id="UP000307074"/>
    </source>
</evidence>
<gene>
    <name evidence="1" type="ORF">UCCLBBS449_0805</name>
</gene>
<protein>
    <submittedName>
        <fullName evidence="1">Uncharacterized protein</fullName>
    </submittedName>
</protein>
<evidence type="ECO:0000313" key="1">
    <source>
        <dbReference type="EMBL" id="QCZ52774.1"/>
    </source>
</evidence>